<name>A0ABU3TX67_9FIRM</name>
<reference evidence="3 4" key="1">
    <citation type="submission" date="2023-10" db="EMBL/GenBank/DDBJ databases">
        <title>Host Genetic Regulation of Human Gut Microbial Structural Variation.</title>
        <authorList>
            <person name="Harmsen H.J.M."/>
        </authorList>
    </citation>
    <scope>NUCLEOTIDE SEQUENCE [LARGE SCALE GENOMIC DNA]</scope>
    <source>
        <strain evidence="3 4">HTF-F</strain>
    </source>
</reference>
<protein>
    <submittedName>
        <fullName evidence="3">Transglutaminase domain-containing protein</fullName>
    </submittedName>
</protein>
<keyword evidence="4" id="KW-1185">Reference proteome</keyword>
<gene>
    <name evidence="3" type="ORF">RX402_03920</name>
</gene>
<dbReference type="Proteomes" id="UP001263246">
    <property type="component" value="Unassembled WGS sequence"/>
</dbReference>
<dbReference type="EMBL" id="JAWHPR010000002">
    <property type="protein sequence ID" value="MDU8687898.1"/>
    <property type="molecule type" value="Genomic_DNA"/>
</dbReference>
<dbReference type="InterPro" id="IPR052557">
    <property type="entry name" value="CAP/Cytokinesis_protein"/>
</dbReference>
<dbReference type="RefSeq" id="WP_249237168.1">
    <property type="nucleotide sequence ID" value="NZ_CP094473.1"/>
</dbReference>
<sequence length="321" mass="35398">MKKTLRKFIALFLAVLLCLCPLSAQAAGVTGETALASYHTLIDTYNNFADLHEAYLSTLGDDEYAADSVRSYYSGVNLVLDNLYASSTAKEYFDTLDIGTLTEINNILTEDIAFMNAASAAVQAQMTNGYPAGNYKPGTVYGPKLNQSELNEVAAVVSRFDASLPLDGMSDIDKVMAARDYLIQFCSYAPDWSKNQANTAWGALVYHEAQCSGYARAMKALCDSMGIDCRYVHADKKASNSSHQWNTVKIDGQWYIIDVQGDDSAGFEAFFLLSDDTYANDTGLSWDRTSVPACPANYTGVHYHYVFYQRMDQSLFGARMI</sequence>
<keyword evidence="1" id="KW-0732">Signal</keyword>
<evidence type="ECO:0000313" key="4">
    <source>
        <dbReference type="Proteomes" id="UP001263246"/>
    </source>
</evidence>
<dbReference type="PANTHER" id="PTHR46333:SF2">
    <property type="entry name" value="CYTOKINESIS PROTEIN 3"/>
    <property type="match status" value="1"/>
</dbReference>
<feature type="signal peptide" evidence="1">
    <location>
        <begin position="1"/>
        <end position="26"/>
    </location>
</feature>
<evidence type="ECO:0000313" key="3">
    <source>
        <dbReference type="EMBL" id="MDU8687898.1"/>
    </source>
</evidence>
<feature type="domain" description="Transglutaminase-like" evidence="2">
    <location>
        <begin position="203"/>
        <end position="261"/>
    </location>
</feature>
<dbReference type="SMART" id="SM00460">
    <property type="entry name" value="TGc"/>
    <property type="match status" value="1"/>
</dbReference>
<dbReference type="InterPro" id="IPR002931">
    <property type="entry name" value="Transglutaminase-like"/>
</dbReference>
<evidence type="ECO:0000259" key="2">
    <source>
        <dbReference type="SMART" id="SM00460"/>
    </source>
</evidence>
<dbReference type="InterPro" id="IPR038765">
    <property type="entry name" value="Papain-like_cys_pep_sf"/>
</dbReference>
<dbReference type="PANTHER" id="PTHR46333">
    <property type="entry name" value="CYTOKINESIS PROTEIN 3"/>
    <property type="match status" value="1"/>
</dbReference>
<evidence type="ECO:0000256" key="1">
    <source>
        <dbReference type="SAM" id="SignalP"/>
    </source>
</evidence>
<organism evidence="3 4">
    <name type="scientific">Faecalibacterium wellingii</name>
    <dbReference type="NCBI Taxonomy" id="2929491"/>
    <lineage>
        <taxon>Bacteria</taxon>
        <taxon>Bacillati</taxon>
        <taxon>Bacillota</taxon>
        <taxon>Clostridia</taxon>
        <taxon>Eubacteriales</taxon>
        <taxon>Oscillospiraceae</taxon>
        <taxon>Faecalibacterium</taxon>
    </lineage>
</organism>
<accession>A0ABU3TX67</accession>
<proteinExistence type="predicted"/>
<dbReference type="Gene3D" id="3.10.620.30">
    <property type="match status" value="1"/>
</dbReference>
<feature type="chain" id="PRO_5047494690" evidence="1">
    <location>
        <begin position="27"/>
        <end position="321"/>
    </location>
</feature>
<comment type="caution">
    <text evidence="3">The sequence shown here is derived from an EMBL/GenBank/DDBJ whole genome shotgun (WGS) entry which is preliminary data.</text>
</comment>
<dbReference type="SUPFAM" id="SSF54001">
    <property type="entry name" value="Cysteine proteinases"/>
    <property type="match status" value="1"/>
</dbReference>
<dbReference type="Pfam" id="PF01841">
    <property type="entry name" value="Transglut_core"/>
    <property type="match status" value="1"/>
</dbReference>